<evidence type="ECO:0000313" key="6">
    <source>
        <dbReference type="EMBL" id="KAK9712216.1"/>
    </source>
</evidence>
<keyword evidence="3 4" id="KW-0687">Ribonucleoprotein</keyword>
<evidence type="ECO:0000256" key="1">
    <source>
        <dbReference type="ARBA" id="ARBA00007151"/>
    </source>
</evidence>
<keyword evidence="7" id="KW-1185">Reference proteome</keyword>
<dbReference type="InterPro" id="IPR036823">
    <property type="entry name" value="Ribosomal_uS7_dom_sf"/>
</dbReference>
<evidence type="ECO:0000256" key="3">
    <source>
        <dbReference type="ARBA" id="ARBA00023274"/>
    </source>
</evidence>
<dbReference type="Proteomes" id="UP001479436">
    <property type="component" value="Unassembled WGS sequence"/>
</dbReference>
<dbReference type="InterPro" id="IPR020606">
    <property type="entry name" value="Ribosomal_uS7_CS"/>
</dbReference>
<dbReference type="PROSITE" id="PS00052">
    <property type="entry name" value="RIBOSOMAL_S7"/>
    <property type="match status" value="1"/>
</dbReference>
<organism evidence="6 7">
    <name type="scientific">Basidiobolus ranarum</name>
    <dbReference type="NCBI Taxonomy" id="34480"/>
    <lineage>
        <taxon>Eukaryota</taxon>
        <taxon>Fungi</taxon>
        <taxon>Fungi incertae sedis</taxon>
        <taxon>Zoopagomycota</taxon>
        <taxon>Entomophthoromycotina</taxon>
        <taxon>Basidiobolomycetes</taxon>
        <taxon>Basidiobolales</taxon>
        <taxon>Basidiobolaceae</taxon>
        <taxon>Basidiobolus</taxon>
    </lineage>
</organism>
<comment type="caution">
    <text evidence="6">The sequence shown here is derived from an EMBL/GenBank/DDBJ whole genome shotgun (WGS) entry which is preliminary data.</text>
</comment>
<evidence type="ECO:0000313" key="7">
    <source>
        <dbReference type="Proteomes" id="UP001479436"/>
    </source>
</evidence>
<feature type="domain" description="Small ribosomal subunit protein uS7" evidence="5">
    <location>
        <begin position="73"/>
        <end position="205"/>
    </location>
</feature>
<dbReference type="InterPro" id="IPR023798">
    <property type="entry name" value="Ribosomal_uS7_dom"/>
</dbReference>
<accession>A0ABR2W0D3</accession>
<dbReference type="EMBL" id="JASJQH010007229">
    <property type="protein sequence ID" value="KAK9712216.1"/>
    <property type="molecule type" value="Genomic_DNA"/>
</dbReference>
<evidence type="ECO:0000259" key="5">
    <source>
        <dbReference type="Pfam" id="PF00177"/>
    </source>
</evidence>
<sequence>MLSTSLLPTVRNSFASLVQTPTSRILGSNLVARFRYSTEAETPSTQQVVEEVPVDIASLAQTDKITENDRSIMIKDPLLSHLVNTIMRDGKKAMAQRMVARALIDIRQKTNANPYEILTAAVDMASPLMVCKSGKRGTKVIQVPKPLNERQRRRKAFVWLLDAAKKRPEREFPLRLSAEVLSIINGVSPILKQKEQLHKLVLANRANASARF</sequence>
<keyword evidence="2 4" id="KW-0689">Ribosomal protein</keyword>
<evidence type="ECO:0000256" key="2">
    <source>
        <dbReference type="ARBA" id="ARBA00022980"/>
    </source>
</evidence>
<reference evidence="6 7" key="1">
    <citation type="submission" date="2023-04" db="EMBL/GenBank/DDBJ databases">
        <title>Genome of Basidiobolus ranarum AG-B5.</title>
        <authorList>
            <person name="Stajich J.E."/>
            <person name="Carter-House D."/>
            <person name="Gryganskyi A."/>
        </authorList>
    </citation>
    <scope>NUCLEOTIDE SEQUENCE [LARGE SCALE GENOMIC DNA]</scope>
    <source>
        <strain evidence="6 7">AG-B5</strain>
    </source>
</reference>
<dbReference type="InterPro" id="IPR047988">
    <property type="entry name" value="Ribosomal_uS7m_fungi"/>
</dbReference>
<comment type="similarity">
    <text evidence="1 4">Belongs to the universal ribosomal protein uS7 family.</text>
</comment>
<protein>
    <recommendedName>
        <fullName evidence="5">Small ribosomal subunit protein uS7 domain-containing protein</fullName>
    </recommendedName>
</protein>
<dbReference type="PANTHER" id="PTHR11205">
    <property type="entry name" value="RIBOSOMAL PROTEIN S7"/>
    <property type="match status" value="1"/>
</dbReference>
<dbReference type="CDD" id="cd14868">
    <property type="entry name" value="uS7_Mitochondria_Fungi"/>
    <property type="match status" value="1"/>
</dbReference>
<proteinExistence type="inferred from homology"/>
<gene>
    <name evidence="6" type="ORF">K7432_007283</name>
</gene>
<evidence type="ECO:0000256" key="4">
    <source>
        <dbReference type="RuleBase" id="RU003619"/>
    </source>
</evidence>
<dbReference type="Pfam" id="PF00177">
    <property type="entry name" value="Ribosomal_S7"/>
    <property type="match status" value="1"/>
</dbReference>
<dbReference type="Gene3D" id="1.10.455.10">
    <property type="entry name" value="Ribosomal protein S7 domain"/>
    <property type="match status" value="1"/>
</dbReference>
<name>A0ABR2W0D3_9FUNG</name>
<dbReference type="SUPFAM" id="SSF47973">
    <property type="entry name" value="Ribosomal protein S7"/>
    <property type="match status" value="1"/>
</dbReference>
<dbReference type="InterPro" id="IPR000235">
    <property type="entry name" value="Ribosomal_uS7"/>
</dbReference>